<protein>
    <recommendedName>
        <fullName evidence="4">Secreted protein</fullName>
    </recommendedName>
</protein>
<dbReference type="KEGG" id="snep:Enr13x_09980"/>
<reference evidence="2 3" key="1">
    <citation type="submission" date="2019-03" db="EMBL/GenBank/DDBJ databases">
        <title>Deep-cultivation of Planctomycetes and their phenomic and genomic characterization uncovers novel biology.</title>
        <authorList>
            <person name="Wiegand S."/>
            <person name="Jogler M."/>
            <person name="Boedeker C."/>
            <person name="Pinto D."/>
            <person name="Vollmers J."/>
            <person name="Rivas-Marin E."/>
            <person name="Kohn T."/>
            <person name="Peeters S.H."/>
            <person name="Heuer A."/>
            <person name="Rast P."/>
            <person name="Oberbeckmann S."/>
            <person name="Bunk B."/>
            <person name="Jeske O."/>
            <person name="Meyerdierks A."/>
            <person name="Storesund J.E."/>
            <person name="Kallscheuer N."/>
            <person name="Luecker S."/>
            <person name="Lage O.M."/>
            <person name="Pohl T."/>
            <person name="Merkel B.J."/>
            <person name="Hornburger P."/>
            <person name="Mueller R.-W."/>
            <person name="Bruemmer F."/>
            <person name="Labrenz M."/>
            <person name="Spormann A.M."/>
            <person name="Op den Camp H."/>
            <person name="Overmann J."/>
            <person name="Amann R."/>
            <person name="Jetten M.S.M."/>
            <person name="Mascher T."/>
            <person name="Medema M.H."/>
            <person name="Devos D.P."/>
            <person name="Kaster A.-K."/>
            <person name="Ovreas L."/>
            <person name="Rohde M."/>
            <person name="Galperin M.Y."/>
            <person name="Jogler C."/>
        </authorList>
    </citation>
    <scope>NUCLEOTIDE SEQUENCE [LARGE SCALE GENOMIC DNA]</scope>
    <source>
        <strain evidence="2 3">Enr13</strain>
    </source>
</reference>
<gene>
    <name evidence="2" type="ORF">Enr13x_09980</name>
</gene>
<feature type="chain" id="PRO_5022188524" description="Secreted protein" evidence="1">
    <location>
        <begin position="18"/>
        <end position="61"/>
    </location>
</feature>
<keyword evidence="3" id="KW-1185">Reference proteome</keyword>
<dbReference type="AlphaFoldDB" id="A0A518HK52"/>
<dbReference type="PROSITE" id="PS51257">
    <property type="entry name" value="PROKAR_LIPOPROTEIN"/>
    <property type="match status" value="1"/>
</dbReference>
<evidence type="ECO:0008006" key="4">
    <source>
        <dbReference type="Google" id="ProtNLM"/>
    </source>
</evidence>
<evidence type="ECO:0000256" key="1">
    <source>
        <dbReference type="SAM" id="SignalP"/>
    </source>
</evidence>
<feature type="signal peptide" evidence="1">
    <location>
        <begin position="1"/>
        <end position="17"/>
    </location>
</feature>
<dbReference type="Proteomes" id="UP000319004">
    <property type="component" value="Chromosome"/>
</dbReference>
<name>A0A518HK52_9BACT</name>
<dbReference type="RefSeq" id="WP_145384936.1">
    <property type="nucleotide sequence ID" value="NZ_CP037423.1"/>
</dbReference>
<organism evidence="2 3">
    <name type="scientific">Stieleria neptunia</name>
    <dbReference type="NCBI Taxonomy" id="2527979"/>
    <lineage>
        <taxon>Bacteria</taxon>
        <taxon>Pseudomonadati</taxon>
        <taxon>Planctomycetota</taxon>
        <taxon>Planctomycetia</taxon>
        <taxon>Pirellulales</taxon>
        <taxon>Pirellulaceae</taxon>
        <taxon>Stieleria</taxon>
    </lineage>
</organism>
<sequence precursor="true">MKSIYLSLMVLCAITFAGCAKQEENALATDGATADDYAKYEEELAAVSGGESYEDAIDSDE</sequence>
<keyword evidence="1" id="KW-0732">Signal</keyword>
<accession>A0A518HK52</accession>
<evidence type="ECO:0000313" key="2">
    <source>
        <dbReference type="EMBL" id="QDV41160.1"/>
    </source>
</evidence>
<dbReference type="EMBL" id="CP037423">
    <property type="protein sequence ID" value="QDV41160.1"/>
    <property type="molecule type" value="Genomic_DNA"/>
</dbReference>
<dbReference type="OrthoDB" id="9971090at2"/>
<evidence type="ECO:0000313" key="3">
    <source>
        <dbReference type="Proteomes" id="UP000319004"/>
    </source>
</evidence>
<proteinExistence type="predicted"/>